<comment type="similarity">
    <text evidence="2">Belongs to the EXO84 family.</text>
</comment>
<feature type="coiled-coil region" evidence="12">
    <location>
        <begin position="137"/>
        <end position="200"/>
    </location>
</feature>
<dbReference type="GO" id="GO:0006893">
    <property type="term" value="P:Golgi to plasma membrane transport"/>
    <property type="evidence" value="ECO:0007669"/>
    <property type="project" value="TreeGrafter"/>
</dbReference>
<dbReference type="Gene3D" id="2.30.29.30">
    <property type="entry name" value="Pleckstrin-homology domain (PH domain)/Phosphotyrosine-binding domain (PTB)"/>
    <property type="match status" value="1"/>
</dbReference>
<feature type="domain" description="Exocyst component Exo84 C-terminal" evidence="14">
    <location>
        <begin position="508"/>
        <end position="602"/>
    </location>
</feature>
<dbReference type="InterPro" id="IPR032403">
    <property type="entry name" value="Exo84_C"/>
</dbReference>
<evidence type="ECO:0000256" key="4">
    <source>
        <dbReference type="ARBA" id="ARBA00022448"/>
    </source>
</evidence>
<sequence length="638" mass="71216">MESRGLTLRSKSRRPRPQISAPKPISGPLPPGSKALDPRTAPQASTSRERPPQKDATSDLVKRRYSTRFNQGPEFDAASAPPVPSLPKVPPQYTALSPPQTTSRRPSTESSGPPQVDLNALRDPSLPVDKYVANLLSNATEEEIEEYQKSLRKVKNRTSTDLQQNVYQNRTQFIKISKEAEKLKGEMRTLRTLMAELTTALGQTATVGNTSNLVSPTLDERMTKRNNRSSVANLESMWNVQLQTLWKTVEGSQKFLPVVPGRHIVMETGNWVELDSATWKPRRPIHIVLLNDHLLVAAKKRKRVDQSNPNHQGPVPTKLVAEECWPLQDVDMIDLGANLGPGVSREEAEDRGIMNAVSVRVGSKPFTYRHDKRNSTAKIDLLATFRKTVEDLRRTLRSESEAAGKNESFGYLGVRHSSYSVKPDFSALENPHDTPEVRIDVDGKQQNLRWVEGQVDELDIDIALQRFEEAVSNIERLRKLAKGLKGNSVAQDVINSKVDERAAKLAGVLACVFEGDLPLYIFQISYVYFTLIKNTVSIYQQCFPPIMASACIKWAKYHLDGFNALLTRQLSSVRRGTSVWQKCIDIVHEHADLLTEVGINFTDLVAKGLEPTEGENGETPKMTRSETLVSGMAEAARE</sequence>
<dbReference type="GO" id="GO:0030133">
    <property type="term" value="C:transport vesicle"/>
    <property type="evidence" value="ECO:0007669"/>
    <property type="project" value="UniProtKB-SubCell"/>
</dbReference>
<evidence type="ECO:0000256" key="7">
    <source>
        <dbReference type="ARBA" id="ARBA00023054"/>
    </source>
</evidence>
<evidence type="ECO:0000256" key="11">
    <source>
        <dbReference type="ARBA" id="ARBA00071741"/>
    </source>
</evidence>
<evidence type="ECO:0000256" key="9">
    <source>
        <dbReference type="ARBA" id="ARBA00057052"/>
    </source>
</evidence>
<dbReference type="Pfam" id="PF16528">
    <property type="entry name" value="Exo84_C"/>
    <property type="match status" value="2"/>
</dbReference>
<keyword evidence="8" id="KW-0968">Cytoplasmic vesicle</keyword>
<evidence type="ECO:0000259" key="14">
    <source>
        <dbReference type="Pfam" id="PF16528"/>
    </source>
</evidence>
<evidence type="ECO:0000256" key="13">
    <source>
        <dbReference type="SAM" id="MobiDB-lite"/>
    </source>
</evidence>
<evidence type="ECO:0000256" key="1">
    <source>
        <dbReference type="ARBA" id="ARBA00004398"/>
    </source>
</evidence>
<evidence type="ECO:0000256" key="6">
    <source>
        <dbReference type="ARBA" id="ARBA00022927"/>
    </source>
</evidence>
<evidence type="ECO:0000256" key="8">
    <source>
        <dbReference type="ARBA" id="ARBA00023329"/>
    </source>
</evidence>
<comment type="subcellular location">
    <subcellularLocation>
        <location evidence="1">Cytoplasmic vesicle</location>
        <location evidence="1">Secretory vesicle</location>
    </subcellularLocation>
</comment>
<dbReference type="GO" id="GO:0015031">
    <property type="term" value="P:protein transport"/>
    <property type="evidence" value="ECO:0007669"/>
    <property type="project" value="UniProtKB-KW"/>
</dbReference>
<dbReference type="Pfam" id="PF25345">
    <property type="entry name" value="PH_EXO84"/>
    <property type="match status" value="1"/>
</dbReference>
<evidence type="ECO:0000256" key="5">
    <source>
        <dbReference type="ARBA" id="ARBA00022483"/>
    </source>
</evidence>
<gene>
    <name evidence="15" type="primary">EXOC8</name>
    <name evidence="15" type="ORF">ETB97_001854</name>
</gene>
<dbReference type="Pfam" id="PF08700">
    <property type="entry name" value="VPS51_Exo84_N"/>
    <property type="match status" value="1"/>
</dbReference>
<keyword evidence="4" id="KW-0813">Transport</keyword>
<keyword evidence="5" id="KW-0268">Exocytosis</keyword>
<feature type="region of interest" description="Disordered" evidence="13">
    <location>
        <begin position="1"/>
        <end position="123"/>
    </location>
</feature>
<proteinExistence type="inferred from homology"/>
<dbReference type="PANTHER" id="PTHR21426">
    <property type="entry name" value="EXOCYST COMPLEX COMPONENT 8"/>
    <property type="match status" value="1"/>
</dbReference>
<dbReference type="InterPro" id="IPR011993">
    <property type="entry name" value="PH-like_dom_sf"/>
</dbReference>
<comment type="function">
    <text evidence="9">Involved in the secretory pathway as part of the exocyst complex which tethers secretory vesicles to the sites of exocytosis. Plays a role in both the assembly of the exocyst and the polarization of this complex to specific sites of the plasma membrane for exocytosis. Also involved in assembly of the spliceosome.</text>
</comment>
<organism evidence="15 16">
    <name type="scientific">Petromyces alliaceus</name>
    <name type="common">Aspergillus alliaceus</name>
    <dbReference type="NCBI Taxonomy" id="209559"/>
    <lineage>
        <taxon>Eukaryota</taxon>
        <taxon>Fungi</taxon>
        <taxon>Dikarya</taxon>
        <taxon>Ascomycota</taxon>
        <taxon>Pezizomycotina</taxon>
        <taxon>Eurotiomycetes</taxon>
        <taxon>Eurotiomycetidae</taxon>
        <taxon>Eurotiales</taxon>
        <taxon>Aspergillaceae</taxon>
        <taxon>Aspergillus</taxon>
        <taxon>Aspergillus subgen. Circumdati</taxon>
    </lineage>
</organism>
<evidence type="ECO:0000313" key="16">
    <source>
        <dbReference type="Proteomes" id="UP000541154"/>
    </source>
</evidence>
<dbReference type="GO" id="GO:0006887">
    <property type="term" value="P:exocytosis"/>
    <property type="evidence" value="ECO:0007669"/>
    <property type="project" value="UniProtKB-KW"/>
</dbReference>
<reference evidence="15 16" key="1">
    <citation type="submission" date="2019-04" db="EMBL/GenBank/DDBJ databases">
        <title>Aspergillus burnettii sp. nov., novel species from soil in southeast Queensland.</title>
        <authorList>
            <person name="Gilchrist C.L.M."/>
            <person name="Pitt J.I."/>
            <person name="Lange L."/>
            <person name="Lacey H.J."/>
            <person name="Vuong D."/>
            <person name="Midgley D.J."/>
            <person name="Greenfield P."/>
            <person name="Bradbury M."/>
            <person name="Lacey E."/>
            <person name="Busk P.K."/>
            <person name="Pilgaard B."/>
            <person name="Chooi Y.H."/>
            <person name="Piggott A.M."/>
        </authorList>
    </citation>
    <scope>NUCLEOTIDE SEQUENCE [LARGE SCALE GENOMIC DNA]</scope>
    <source>
        <strain evidence="15 16">FRR 5400</strain>
    </source>
</reference>
<dbReference type="GO" id="GO:0000145">
    <property type="term" value="C:exocyst"/>
    <property type="evidence" value="ECO:0007669"/>
    <property type="project" value="InterPro"/>
</dbReference>
<dbReference type="InterPro" id="IPR042560">
    <property type="entry name" value="Exo84_C_2"/>
</dbReference>
<keyword evidence="7 12" id="KW-0175">Coiled coil</keyword>
<keyword evidence="6" id="KW-0653">Protein transport</keyword>
<feature type="domain" description="Exocyst component Exo84 C-terminal" evidence="14">
    <location>
        <begin position="449"/>
        <end position="507"/>
    </location>
</feature>
<feature type="compositionally biased region" description="Basic and acidic residues" evidence="13">
    <location>
        <begin position="47"/>
        <end position="62"/>
    </location>
</feature>
<feature type="coiled-coil region" evidence="12">
    <location>
        <begin position="460"/>
        <end position="487"/>
    </location>
</feature>
<comment type="subunit">
    <text evidence="10">Component of the exocyst complex.</text>
</comment>
<evidence type="ECO:0000256" key="2">
    <source>
        <dbReference type="ARBA" id="ARBA00007210"/>
    </source>
</evidence>
<evidence type="ECO:0000256" key="10">
    <source>
        <dbReference type="ARBA" id="ARBA00065378"/>
    </source>
</evidence>
<name>A0A8H6A416_PETAA</name>
<evidence type="ECO:0000256" key="12">
    <source>
        <dbReference type="SAM" id="Coils"/>
    </source>
</evidence>
<evidence type="ECO:0000313" key="15">
    <source>
        <dbReference type="EMBL" id="KAF5860211.1"/>
    </source>
</evidence>
<dbReference type="PANTHER" id="PTHR21426:SF12">
    <property type="entry name" value="EXOCYST COMPLEX COMPONENT 8"/>
    <property type="match status" value="1"/>
</dbReference>
<feature type="compositionally biased region" description="Pro residues" evidence="13">
    <location>
        <begin position="81"/>
        <end position="90"/>
    </location>
</feature>
<keyword evidence="16" id="KW-1185">Reference proteome</keyword>
<dbReference type="SUPFAM" id="SSF74788">
    <property type="entry name" value="Cullin repeat-like"/>
    <property type="match status" value="1"/>
</dbReference>
<dbReference type="Proteomes" id="UP000541154">
    <property type="component" value="Unassembled WGS sequence"/>
</dbReference>
<dbReference type="FunFam" id="2.30.29.30:FF:000264">
    <property type="entry name" value="Potential exocyst complex component Exo84"/>
    <property type="match status" value="1"/>
</dbReference>
<feature type="compositionally biased region" description="Polar residues" evidence="13">
    <location>
        <begin position="94"/>
        <end position="113"/>
    </location>
</feature>
<evidence type="ECO:0000256" key="3">
    <source>
        <dbReference type="ARBA" id="ARBA00021269"/>
    </source>
</evidence>
<dbReference type="InterPro" id="IPR016159">
    <property type="entry name" value="Cullin_repeat-like_dom_sf"/>
</dbReference>
<dbReference type="InterPro" id="IPR033961">
    <property type="entry name" value="Exo84"/>
</dbReference>
<dbReference type="Gene3D" id="1.20.58.1220">
    <property type="entry name" value="Exo84p, C-terminal helical domain"/>
    <property type="match status" value="1"/>
</dbReference>
<dbReference type="EMBL" id="SPNV01000138">
    <property type="protein sequence ID" value="KAF5860211.1"/>
    <property type="molecule type" value="Genomic_DNA"/>
</dbReference>
<protein>
    <recommendedName>
        <fullName evidence="3">Exocyst complex component EXO84</fullName>
    </recommendedName>
    <alternativeName>
        <fullName evidence="11">Exocyst complex component exo84</fullName>
    </alternativeName>
</protein>
<feature type="region of interest" description="Disordered" evidence="13">
    <location>
        <begin position="610"/>
        <end position="638"/>
    </location>
</feature>
<comment type="caution">
    <text evidence="15">The sequence shown here is derived from an EMBL/GenBank/DDBJ whole genome shotgun (WGS) entry which is preliminary data.</text>
</comment>
<accession>A0A8H6A416</accession>
<dbReference type="AlphaFoldDB" id="A0A8H6A416"/>